<dbReference type="FunFam" id="3.40.50.720:FF:000084">
    <property type="entry name" value="Short-chain dehydrogenase reductase"/>
    <property type="match status" value="1"/>
</dbReference>
<dbReference type="AlphaFoldDB" id="Q47GC5"/>
<dbReference type="InterPro" id="IPR002347">
    <property type="entry name" value="SDR_fam"/>
</dbReference>
<accession>Q47GC5</accession>
<dbReference type="KEGG" id="dar:Daro_1357"/>
<comment type="similarity">
    <text evidence="1">Belongs to the short-chain dehydrogenases/reductases (SDR) family.</text>
</comment>
<dbReference type="GO" id="GO:0016491">
    <property type="term" value="F:oxidoreductase activity"/>
    <property type="evidence" value="ECO:0007669"/>
    <property type="project" value="UniProtKB-KW"/>
</dbReference>
<dbReference type="STRING" id="159087.Daro_1357"/>
<name>Q47GC5_DECAR</name>
<gene>
    <name evidence="3" type="ordered locus">Daro_1357</name>
</gene>
<keyword evidence="2" id="KW-0560">Oxidoreductase</keyword>
<dbReference type="PRINTS" id="PR00080">
    <property type="entry name" value="SDRFAMILY"/>
</dbReference>
<dbReference type="PRINTS" id="PR00081">
    <property type="entry name" value="GDHRDH"/>
</dbReference>
<sequence length="250" mass="26638">MKYDFLDQVFVVSGGGSGIGHAVCLALGAAGARVVIGNRNIAQGEDVAHQIALNGGHALFRQTNVANAEDCKALVDLAVREFGELHGAFNNAGTQRDFTEVHETPDEDFSEVIDINLKGTCYLMKYEIASFLRNGRGSIVNTSSIFGLKAMPKLAYYVASKHGIVGLTRAAALDYADRRIRVNALCPGPIKTPSLDRVTGGDDHMYEGGVPMRRIGTTEEVAAAALWLLSDESRYVTGTCLSVDGGMVAA</sequence>
<evidence type="ECO:0000313" key="3">
    <source>
        <dbReference type="EMBL" id="AAZ46106.1"/>
    </source>
</evidence>
<dbReference type="NCBIfam" id="NF005559">
    <property type="entry name" value="PRK07231.1"/>
    <property type="match status" value="1"/>
</dbReference>
<protein>
    <submittedName>
        <fullName evidence="3">Short-chain dehydrogenase/reductase SDR</fullName>
    </submittedName>
</protein>
<organism evidence="3">
    <name type="scientific">Dechloromonas aromatica (strain RCB)</name>
    <dbReference type="NCBI Taxonomy" id="159087"/>
    <lineage>
        <taxon>Bacteria</taxon>
        <taxon>Pseudomonadati</taxon>
        <taxon>Pseudomonadota</taxon>
        <taxon>Betaproteobacteria</taxon>
        <taxon>Rhodocyclales</taxon>
        <taxon>Azonexaceae</taxon>
        <taxon>Dechloromonas</taxon>
    </lineage>
</organism>
<dbReference type="PANTHER" id="PTHR24321">
    <property type="entry name" value="DEHYDROGENASES, SHORT CHAIN"/>
    <property type="match status" value="1"/>
</dbReference>
<evidence type="ECO:0000256" key="1">
    <source>
        <dbReference type="ARBA" id="ARBA00006484"/>
    </source>
</evidence>
<evidence type="ECO:0000256" key="2">
    <source>
        <dbReference type="ARBA" id="ARBA00023002"/>
    </source>
</evidence>
<dbReference type="Pfam" id="PF13561">
    <property type="entry name" value="adh_short_C2"/>
    <property type="match status" value="1"/>
</dbReference>
<dbReference type="InterPro" id="IPR020904">
    <property type="entry name" value="Sc_DH/Rdtase_CS"/>
</dbReference>
<dbReference type="HOGENOM" id="CLU_010194_1_0_4"/>
<dbReference type="eggNOG" id="COG1028">
    <property type="taxonomic scope" value="Bacteria"/>
</dbReference>
<dbReference type="Gene3D" id="3.40.50.720">
    <property type="entry name" value="NAD(P)-binding Rossmann-like Domain"/>
    <property type="match status" value="1"/>
</dbReference>
<proteinExistence type="inferred from homology"/>
<dbReference type="InterPro" id="IPR036291">
    <property type="entry name" value="NAD(P)-bd_dom_sf"/>
</dbReference>
<dbReference type="PANTHER" id="PTHR24321:SF8">
    <property type="entry name" value="ESTRADIOL 17-BETA-DEHYDROGENASE 8-RELATED"/>
    <property type="match status" value="1"/>
</dbReference>
<dbReference type="CDD" id="cd05233">
    <property type="entry name" value="SDR_c"/>
    <property type="match status" value="1"/>
</dbReference>
<dbReference type="SUPFAM" id="SSF51735">
    <property type="entry name" value="NAD(P)-binding Rossmann-fold domains"/>
    <property type="match status" value="1"/>
</dbReference>
<dbReference type="EMBL" id="CP000089">
    <property type="protein sequence ID" value="AAZ46106.1"/>
    <property type="molecule type" value="Genomic_DNA"/>
</dbReference>
<reference evidence="3" key="1">
    <citation type="submission" date="2005-08" db="EMBL/GenBank/DDBJ databases">
        <title>Complete sequence of Dechloromonas aromatica RCB.</title>
        <authorList>
            <person name="Salinero K.K."/>
            <person name="Copeland A."/>
            <person name="Lucas S."/>
            <person name="Lapidus A."/>
            <person name="Barry K."/>
            <person name="Detter J.C."/>
            <person name="Glavina T."/>
            <person name="Hammon N."/>
            <person name="Israni S."/>
            <person name="Pitluck S."/>
            <person name="Di Bartolo G."/>
            <person name="Trong S."/>
            <person name="Schmutz J."/>
            <person name="Larimer F."/>
            <person name="Land M."/>
            <person name="Ivanova N."/>
            <person name="Richardson P."/>
        </authorList>
    </citation>
    <scope>NUCLEOTIDE SEQUENCE</scope>
    <source>
        <strain evidence="3">RCB</strain>
    </source>
</reference>
<dbReference type="PROSITE" id="PS00061">
    <property type="entry name" value="ADH_SHORT"/>
    <property type="match status" value="1"/>
</dbReference>